<comment type="caution">
    <text evidence="2">The sequence shown here is derived from an EMBL/GenBank/DDBJ whole genome shotgun (WGS) entry which is preliminary data.</text>
</comment>
<dbReference type="NCBIfam" id="TIGR02292">
    <property type="entry name" value="ygfB_yecA"/>
    <property type="match status" value="1"/>
</dbReference>
<sequence length="209" mass="22202">MDYPSYDPQSPNTPLTEEELSSLDDLLTNLPSDGSMTLDGMDGYLTALLVGPVAIGRTADWLPAIWGGEQEPAPAPFASNQKKKRTTVLVLRHLRSIEAALSGPPDAWEPVFSVAEVPGTQGEELADATDWCMGFLAAMDLAPDAWAPLNADAEIGPGLATIAFLGGDIDAPPESGDGDDEDMDDPQVRDQLSRAATEVVLKLWARKAA</sequence>
<accession>A0A9X1YQ18</accession>
<dbReference type="InterPro" id="IPR011978">
    <property type="entry name" value="YgfB-like"/>
</dbReference>
<dbReference type="InterPro" id="IPR036255">
    <property type="entry name" value="YgfB-like_sf"/>
</dbReference>
<dbReference type="Pfam" id="PF03695">
    <property type="entry name" value="UPF0149"/>
    <property type="match status" value="1"/>
</dbReference>
<evidence type="ECO:0000256" key="1">
    <source>
        <dbReference type="SAM" id="MobiDB-lite"/>
    </source>
</evidence>
<feature type="region of interest" description="Disordered" evidence="1">
    <location>
        <begin position="167"/>
        <end position="186"/>
    </location>
</feature>
<dbReference type="Gene3D" id="1.20.120.740">
    <property type="entry name" value="YgfB uncharacterised protein family UPF0149, PF03695"/>
    <property type="match status" value="1"/>
</dbReference>
<dbReference type="RefSeq" id="WP_275685327.1">
    <property type="nucleotide sequence ID" value="NZ_JAJLJH010000013.1"/>
</dbReference>
<feature type="compositionally biased region" description="Acidic residues" evidence="1">
    <location>
        <begin position="176"/>
        <end position="185"/>
    </location>
</feature>
<keyword evidence="3" id="KW-1185">Reference proteome</keyword>
<reference evidence="2" key="1">
    <citation type="submission" date="2021-11" db="EMBL/GenBank/DDBJ databases">
        <title>BS-T2-15 a new species belonging to the Comamonadaceae family isolated from the soil of a French oak forest.</title>
        <authorList>
            <person name="Mieszkin S."/>
            <person name="Alain K."/>
        </authorList>
    </citation>
    <scope>NUCLEOTIDE SEQUENCE</scope>
    <source>
        <strain evidence="2">BS-T2-15</strain>
    </source>
</reference>
<organism evidence="2 3">
    <name type="scientific">Scleromatobacter humisilvae</name>
    <dbReference type="NCBI Taxonomy" id="2897159"/>
    <lineage>
        <taxon>Bacteria</taxon>
        <taxon>Pseudomonadati</taxon>
        <taxon>Pseudomonadota</taxon>
        <taxon>Betaproteobacteria</taxon>
        <taxon>Burkholderiales</taxon>
        <taxon>Sphaerotilaceae</taxon>
        <taxon>Scleromatobacter</taxon>
    </lineage>
</organism>
<name>A0A9X1YQ18_9BURK</name>
<dbReference type="AlphaFoldDB" id="A0A9X1YQ18"/>
<evidence type="ECO:0000313" key="2">
    <source>
        <dbReference type="EMBL" id="MCK9689275.1"/>
    </source>
</evidence>
<gene>
    <name evidence="2" type="ORF">LPC04_26460</name>
</gene>
<proteinExistence type="predicted"/>
<evidence type="ECO:0000313" key="3">
    <source>
        <dbReference type="Proteomes" id="UP001139353"/>
    </source>
</evidence>
<dbReference type="EMBL" id="JAJLJH010000013">
    <property type="protein sequence ID" value="MCK9689275.1"/>
    <property type="molecule type" value="Genomic_DNA"/>
</dbReference>
<protein>
    <submittedName>
        <fullName evidence="2">UPF0149 family protein</fullName>
    </submittedName>
</protein>
<dbReference type="Proteomes" id="UP001139353">
    <property type="component" value="Unassembled WGS sequence"/>
</dbReference>
<dbReference type="SUPFAM" id="SSF101327">
    <property type="entry name" value="YgfB-like"/>
    <property type="match status" value="1"/>
</dbReference>